<evidence type="ECO:0000313" key="4">
    <source>
        <dbReference type="Proteomes" id="UP000008281"/>
    </source>
</evidence>
<sequence>MLGQVLLTLTITLNTIQTVMEREKALFDVNKFYVNPDDLTSDHCTIQDSLRRAEHYFLETCPTTYDPVCDDPIFNKNHEFEFRCRFPMRTNRVLSMNSTSFLDLMKMRDPYARDWCMVVLFHSPSCPFSARLAPHFNEIPGKFENILPVAVDASDFSKSHRLNFRYGVSGTPTVLLWVNGQGVARMGNKDLDLENIKKLITTHTDLIEVKEKVEKENIIPEKFIEFGAELNDLSGEMIENQLSNILTFLFSVFVCATTFIYHVRERILLSAPVLQWFQSRCGGPLCEDIYFLFYVVAPRNRAPPPATTAPAAAAAPAAPEEIPEVAPEIAQNDDELAPLVIED</sequence>
<accession>E3NMI6</accession>
<dbReference type="Gene3D" id="3.40.30.10">
    <property type="entry name" value="Glutaredoxin"/>
    <property type="match status" value="1"/>
</dbReference>
<dbReference type="InterPro" id="IPR013766">
    <property type="entry name" value="Thioredoxin_domain"/>
</dbReference>
<dbReference type="FunCoup" id="E3NMI6">
    <property type="interactions" value="9"/>
</dbReference>
<dbReference type="HOGENOM" id="CLU_811951_0_0_1"/>
<proteinExistence type="predicted"/>
<feature type="chain" id="PRO_5003176822" description="Thioredoxin domain-containing protein" evidence="1">
    <location>
        <begin position="22"/>
        <end position="343"/>
    </location>
</feature>
<name>E3NMI6_CAERE</name>
<dbReference type="EMBL" id="DS269052">
    <property type="protein sequence ID" value="EFP08193.1"/>
    <property type="molecule type" value="Genomic_DNA"/>
</dbReference>
<dbReference type="eggNOG" id="KOG2640">
    <property type="taxonomic scope" value="Eukaryota"/>
</dbReference>
<evidence type="ECO:0000256" key="1">
    <source>
        <dbReference type="SAM" id="SignalP"/>
    </source>
</evidence>
<dbReference type="Proteomes" id="UP000008281">
    <property type="component" value="Unassembled WGS sequence"/>
</dbReference>
<keyword evidence="1" id="KW-0732">Signal</keyword>
<dbReference type="InParanoid" id="E3NMI6"/>
<dbReference type="SUPFAM" id="SSF52833">
    <property type="entry name" value="Thioredoxin-like"/>
    <property type="match status" value="1"/>
</dbReference>
<dbReference type="GO" id="GO:0005929">
    <property type="term" value="C:cilium"/>
    <property type="evidence" value="ECO:0007669"/>
    <property type="project" value="TreeGrafter"/>
</dbReference>
<evidence type="ECO:0000313" key="3">
    <source>
        <dbReference type="EMBL" id="EFP08193.1"/>
    </source>
</evidence>
<feature type="domain" description="Thioredoxin" evidence="2">
    <location>
        <begin position="116"/>
        <end position="199"/>
    </location>
</feature>
<organism evidence="4">
    <name type="scientific">Caenorhabditis remanei</name>
    <name type="common">Caenorhabditis vulgaris</name>
    <dbReference type="NCBI Taxonomy" id="31234"/>
    <lineage>
        <taxon>Eukaryota</taxon>
        <taxon>Metazoa</taxon>
        <taxon>Ecdysozoa</taxon>
        <taxon>Nematoda</taxon>
        <taxon>Chromadorea</taxon>
        <taxon>Rhabditida</taxon>
        <taxon>Rhabditina</taxon>
        <taxon>Rhabditomorpha</taxon>
        <taxon>Rhabditoidea</taxon>
        <taxon>Rhabditidae</taxon>
        <taxon>Peloderinae</taxon>
        <taxon>Caenorhabditis</taxon>
    </lineage>
</organism>
<dbReference type="InterPro" id="IPR036249">
    <property type="entry name" value="Thioredoxin-like_sf"/>
</dbReference>
<dbReference type="PANTHER" id="PTHR14684:SF2">
    <property type="entry name" value="THIOREDOXIN DOMAIN-CONTAINING PROTEIN 15"/>
    <property type="match status" value="1"/>
</dbReference>
<dbReference type="PANTHER" id="PTHR14684">
    <property type="entry name" value="THIOREDOXIN DOMAIN-CONTAINING PROTEIN 15"/>
    <property type="match status" value="1"/>
</dbReference>
<keyword evidence="4" id="KW-1185">Reference proteome</keyword>
<evidence type="ECO:0000259" key="2">
    <source>
        <dbReference type="Pfam" id="PF00085"/>
    </source>
</evidence>
<gene>
    <name evidence="3" type="ORF">CRE_26860</name>
</gene>
<protein>
    <recommendedName>
        <fullName evidence="2">Thioredoxin domain-containing protein</fullName>
    </recommendedName>
</protein>
<dbReference type="OrthoDB" id="1899781at2759"/>
<dbReference type="InterPro" id="IPR042418">
    <property type="entry name" value="TXNDC15"/>
</dbReference>
<dbReference type="Pfam" id="PF00085">
    <property type="entry name" value="Thioredoxin"/>
    <property type="match status" value="1"/>
</dbReference>
<dbReference type="GO" id="GO:0060271">
    <property type="term" value="P:cilium assembly"/>
    <property type="evidence" value="ECO:0007669"/>
    <property type="project" value="TreeGrafter"/>
</dbReference>
<feature type="signal peptide" evidence="1">
    <location>
        <begin position="1"/>
        <end position="21"/>
    </location>
</feature>
<reference evidence="3" key="1">
    <citation type="submission" date="2007-07" db="EMBL/GenBank/DDBJ databases">
        <title>PCAP assembly of the Caenorhabditis remanei genome.</title>
        <authorList>
            <consortium name="The Caenorhabditis remanei Sequencing Consortium"/>
            <person name="Wilson R.K."/>
        </authorList>
    </citation>
    <scope>NUCLEOTIDE SEQUENCE [LARGE SCALE GENOMIC DNA]</scope>
    <source>
        <strain evidence="3">PB4641</strain>
    </source>
</reference>
<dbReference type="AlphaFoldDB" id="E3NMI6"/>